<dbReference type="STRING" id="1609559.TQ32_10860"/>
<organism evidence="3 4">
    <name type="scientific">Pyrococcus kukulkanii</name>
    <dbReference type="NCBI Taxonomy" id="1609559"/>
    <lineage>
        <taxon>Archaea</taxon>
        <taxon>Methanobacteriati</taxon>
        <taxon>Methanobacteriota</taxon>
        <taxon>Thermococci</taxon>
        <taxon>Thermococcales</taxon>
        <taxon>Thermococcaceae</taxon>
        <taxon>Pyrococcus</taxon>
    </lineage>
</organism>
<proteinExistence type="inferred from homology"/>
<comment type="similarity">
    <text evidence="1">Belongs to the bacterial solute-binding protein 1 family.</text>
</comment>
<keyword evidence="2" id="KW-0813">Transport</keyword>
<dbReference type="PANTHER" id="PTHR43649:SF29">
    <property type="entry name" value="OSMOPROTECTIVE COMPOUNDS-BINDING PROTEIN GGTB"/>
    <property type="match status" value="1"/>
</dbReference>
<dbReference type="PROSITE" id="PS51257">
    <property type="entry name" value="PROKAR_LIPOPROTEIN"/>
    <property type="match status" value="1"/>
</dbReference>
<name>A0A127BE46_9EURY</name>
<sequence length="425" mass="47902">MKRLLTLALLGVVLMSVLSSGCIGGTTQTQTPVTKTVTEKETITKTETQQQIVLKVIGPWSGAELDAFMEVIKAFEREHPNIKVEYKTYRAEDLATILPLQFESGDTPADVIAMWGWFIAEMGKKGHLLDLSSVINPDEYIPGILDPVTVAGKIYGAPFTAAAKPGFWYRKSFFKEHGLEPPKTWDEFVELLAKIQKIPGVKTPIVSGDSVGWPLSDVVEHFILTFGGRDLQLKLIKGEVKWEDPQVRDIFEKRLVPLLKAGYFSEPIEWTSAIDLWWKGDYALYFMGTWITGMVEDPNDLGLISLPGVKAMVIAPDYFMVPKYTRHPKEALELAKFLATKGQKIHVGTKSGKLATWRNVSIDDYWEPMKEVAKIVSEVESAPDLDDSVGGEWQKVFWDQLKLLWVQPDRLDEVLKTLDEKFPKK</sequence>
<reference evidence="3 4" key="2">
    <citation type="journal article" date="2016" name="Int. J. Syst. Evol. Microbiol.">
        <title>Pyrococcus kukulkanii sp. nov., a hyperthermophilic, piezophilic archaeon isolated from a deep-sea hydrothermal vent.</title>
        <authorList>
            <person name="Callac N."/>
            <person name="Oger P."/>
            <person name="Lesongeur F."/>
            <person name="Rattray J.E."/>
            <person name="Vannier P."/>
            <person name="Michoud G."/>
            <person name="Beauverger M."/>
            <person name="Gayet N."/>
            <person name="Rouxel O."/>
            <person name="Jebbar M."/>
            <person name="Godfroy A."/>
        </authorList>
    </citation>
    <scope>NUCLEOTIDE SEQUENCE [LARGE SCALE GENOMIC DNA]</scope>
    <source>
        <strain evidence="3 4">NCB100</strain>
    </source>
</reference>
<protein>
    <submittedName>
        <fullName evidence="3">ABC transporter substrate-binding protein</fullName>
    </submittedName>
</protein>
<dbReference type="RefSeq" id="WP_068324608.1">
    <property type="nucleotide sequence ID" value="NZ_CP010835.1"/>
</dbReference>
<evidence type="ECO:0000313" key="4">
    <source>
        <dbReference type="Proteomes" id="UP000070587"/>
    </source>
</evidence>
<dbReference type="OrthoDB" id="18034at2157"/>
<dbReference type="AlphaFoldDB" id="A0A127BE46"/>
<evidence type="ECO:0000256" key="1">
    <source>
        <dbReference type="ARBA" id="ARBA00008520"/>
    </source>
</evidence>
<dbReference type="InterPro" id="IPR050490">
    <property type="entry name" value="Bact_solute-bd_prot1"/>
</dbReference>
<dbReference type="PATRIC" id="fig|1609559.3.peg.2238"/>
<evidence type="ECO:0000313" key="3">
    <source>
        <dbReference type="EMBL" id="AMM54926.1"/>
    </source>
</evidence>
<dbReference type="Proteomes" id="UP000070587">
    <property type="component" value="Chromosome"/>
</dbReference>
<accession>A0A127BE46</accession>
<dbReference type="PANTHER" id="PTHR43649">
    <property type="entry name" value="ARABINOSE-BINDING PROTEIN-RELATED"/>
    <property type="match status" value="1"/>
</dbReference>
<dbReference type="KEGG" id="pyc:TQ32_10860"/>
<dbReference type="InterPro" id="IPR006059">
    <property type="entry name" value="SBP"/>
</dbReference>
<evidence type="ECO:0000256" key="2">
    <source>
        <dbReference type="ARBA" id="ARBA00022448"/>
    </source>
</evidence>
<dbReference type="GeneID" id="28492348"/>
<reference evidence="4" key="1">
    <citation type="submission" date="2015-02" db="EMBL/GenBank/DDBJ databases">
        <title>Pyrococcus kukulkanii sp. nov., a novel hyperthermophilic archaeon isolated from a deep-sea hydrothermal vent at the Guaymas Basin.</title>
        <authorList>
            <person name="Oger P.M."/>
            <person name="Callac N."/>
            <person name="Jebbar M."/>
            <person name="Godfroy A."/>
        </authorList>
    </citation>
    <scope>NUCLEOTIDE SEQUENCE [LARGE SCALE GENOMIC DNA]</scope>
    <source>
        <strain evidence="4">NCB100</strain>
    </source>
</reference>
<dbReference type="Pfam" id="PF01547">
    <property type="entry name" value="SBP_bac_1"/>
    <property type="match status" value="1"/>
</dbReference>
<dbReference type="Gene3D" id="3.40.190.10">
    <property type="entry name" value="Periplasmic binding protein-like II"/>
    <property type="match status" value="1"/>
</dbReference>
<dbReference type="EMBL" id="CP010835">
    <property type="protein sequence ID" value="AMM54926.1"/>
    <property type="molecule type" value="Genomic_DNA"/>
</dbReference>
<gene>
    <name evidence="3" type="ORF">TQ32_10860</name>
</gene>
<dbReference type="SUPFAM" id="SSF53850">
    <property type="entry name" value="Periplasmic binding protein-like II"/>
    <property type="match status" value="1"/>
</dbReference>